<accession>N6V2I5</accession>
<dbReference type="STRING" id="1069083.GCA_000371805_01198"/>
<evidence type="ECO:0000313" key="3">
    <source>
        <dbReference type="Proteomes" id="UP000053695"/>
    </source>
</evidence>
<comment type="caution">
    <text evidence="2">The sequence shown here is derived from an EMBL/GenBank/DDBJ whole genome shotgun (WGS) entry which is preliminary data.</text>
</comment>
<evidence type="ECO:0000313" key="2">
    <source>
        <dbReference type="EMBL" id="ENN96473.1"/>
    </source>
</evidence>
<keyword evidence="1" id="KW-0175">Coiled coil</keyword>
<dbReference type="PATRIC" id="fig|1069083.5.peg.442"/>
<evidence type="ECO:0000256" key="1">
    <source>
        <dbReference type="SAM" id="Coils"/>
    </source>
</evidence>
<organism evidence="2 3">
    <name type="scientific">Methanocaldococcus villosus KIN24-T80</name>
    <dbReference type="NCBI Taxonomy" id="1069083"/>
    <lineage>
        <taxon>Archaea</taxon>
        <taxon>Methanobacteriati</taxon>
        <taxon>Methanobacteriota</taxon>
        <taxon>Methanomada group</taxon>
        <taxon>Methanococci</taxon>
        <taxon>Methanococcales</taxon>
        <taxon>Methanocaldococcaceae</taxon>
        <taxon>Methanocaldococcus</taxon>
    </lineage>
</organism>
<dbReference type="OrthoDB" id="66053at2157"/>
<proteinExistence type="predicted"/>
<dbReference type="EMBL" id="APMM01000014">
    <property type="protein sequence ID" value="ENN96473.1"/>
    <property type="molecule type" value="Genomic_DNA"/>
</dbReference>
<sequence length="98" mass="11952">MFGWGRRFGWWGRGFRRIPIRVGRFTYVGPCRCGFGPHAFYVDDYGRLVHAWELPYYVSTEEDKSLIEERIKDLEMEKKMLEEEIMRLKKELERSKRE</sequence>
<reference evidence="2 3" key="1">
    <citation type="journal article" date="2013" name="Genome Announc.">
        <title>Draft Genome Sequence of a Highly Flagellated, Fast-Swimming Archaeon, Methanocaldococcus villosus Strain KIN24-T80 (DSM 22612).</title>
        <authorList>
            <person name="Thennarasu S."/>
            <person name="Polireddy D."/>
            <person name="Antony A."/>
            <person name="Yada M.R."/>
            <person name="Algarawi S."/>
            <person name="Sivakumar N."/>
        </authorList>
    </citation>
    <scope>NUCLEOTIDE SEQUENCE [LARGE SCALE GENOMIC DNA]</scope>
    <source>
        <strain evidence="2 3">KIN24-T80</strain>
    </source>
</reference>
<dbReference type="RefSeq" id="WP_004590282.1">
    <property type="nucleotide sequence ID" value="NZ_APMM01000014.1"/>
</dbReference>
<evidence type="ECO:0008006" key="4">
    <source>
        <dbReference type="Google" id="ProtNLM"/>
    </source>
</evidence>
<dbReference type="AlphaFoldDB" id="N6V2I5"/>
<keyword evidence="3" id="KW-1185">Reference proteome</keyword>
<dbReference type="Proteomes" id="UP000053695">
    <property type="component" value="Unassembled WGS sequence"/>
</dbReference>
<protein>
    <recommendedName>
        <fullName evidence="4">DUF5320 domain-containing protein</fullName>
    </recommendedName>
</protein>
<feature type="coiled-coil region" evidence="1">
    <location>
        <begin position="57"/>
        <end position="98"/>
    </location>
</feature>
<name>N6V2I5_9EURY</name>
<gene>
    <name evidence="2" type="ORF">J422_02250</name>
</gene>